<name>A0A062VBI9_9PROT</name>
<dbReference type="Gene3D" id="2.40.128.130">
    <property type="entry name" value="Autotransporter beta-domain"/>
    <property type="match status" value="1"/>
</dbReference>
<dbReference type="InterPro" id="IPR013425">
    <property type="entry name" value="Autotrns_rpt"/>
</dbReference>
<evidence type="ECO:0000259" key="2">
    <source>
        <dbReference type="PROSITE" id="PS51208"/>
    </source>
</evidence>
<dbReference type="InterPro" id="IPR011050">
    <property type="entry name" value="Pectin_lyase_fold/virulence"/>
</dbReference>
<dbReference type="Pfam" id="PF12951">
    <property type="entry name" value="PATR"/>
    <property type="match status" value="5"/>
</dbReference>
<evidence type="ECO:0000256" key="1">
    <source>
        <dbReference type="ARBA" id="ARBA00022729"/>
    </source>
</evidence>
<dbReference type="InterPro" id="IPR051551">
    <property type="entry name" value="Autotransporter_adhesion"/>
</dbReference>
<dbReference type="PATRIC" id="fig|1280954.3.peg.1079"/>
<dbReference type="PANTHER" id="PTHR35037">
    <property type="entry name" value="C-TERMINAL REGION OF AIDA-LIKE PROTEIN"/>
    <property type="match status" value="1"/>
</dbReference>
<dbReference type="STRING" id="1280954.HPO_05275"/>
<dbReference type="InterPro" id="IPR005546">
    <property type="entry name" value="Autotransporte_beta"/>
</dbReference>
<dbReference type="Pfam" id="PF03797">
    <property type="entry name" value="Autotransporter"/>
    <property type="match status" value="1"/>
</dbReference>
<dbReference type="OrthoDB" id="7195851at2"/>
<sequence length="835" mass="86437">MLLTGANSYSGGTAVEEGTLIGAAGALQGDISNAGMVEFLQMQDGIFAGAITGGGAVRKTGAGVLLMTGQNSYTGATEVVEGTLMGAAGSIQGDVLNNASVVFTQAEDGTYSGSMSGEGALIKIGDGRLELAGANTFAGNISVLEGVLAADHDTNMGAGSLTIGNAVFQAAGDIETNRELIIGHAASRMDVQSNDIVWNGVITGDGALNLLGRGRLLLTAENSYAGGTYIQQGVLAGAAGSIQGDVWNDGTIEFLQEEDGAYAGTIVGDGELRKLGNGLLRLTGQSGIAGNTFLDEGSLSVDGLLGTQLLMVANSASLFGNGAIDGSVMVLSGGMLKPGNSPGTLYISGDVMLSQGSVLEAEIDGRVWSAEGGAGSYDRIVLTGEGATFTAGGSINPLLRGITGDANNTFTPVIGDIFTIVVADNVSGTFDTLVQPQSGLAPNTRFKVLYNAETIQLALVARSLATLAEENALRSNAVTFGAALDRASAFGEQASGQLLSLFTEFDGMSQAQVAGALASLSGDMHAHILESTESILRSSDEIVMTAAFGGRTVGGVDRELKDGTRVWARAEAGGASYDPDAAGFGFDEDVYGLTMGATFLNTPDMRAGIAGSYKTVELYNDTANGATNHMLSAYAYGSRTVSARLTLSGLLGYTQASPKVSRTTLLTSGAAFTKSDKQVSATHAQLEARYRLVNAGETSIYAIGGLRTAFMNVGAYRETGNIDHAELTLEAESRHTAQTNLGAEVARSLAGTDFALFANWSRDIGDDPTVERTAWLGDAVWQVQSTERDLNTYTYGFNARRDLSDRVGLELSYKGRYNSPNYDAQQLLLGVNIAW</sequence>
<dbReference type="SMART" id="SM00869">
    <property type="entry name" value="Autotransporter"/>
    <property type="match status" value="1"/>
</dbReference>
<evidence type="ECO:0000313" key="4">
    <source>
        <dbReference type="Proteomes" id="UP000027100"/>
    </source>
</evidence>
<dbReference type="AlphaFoldDB" id="A0A062VBI9"/>
<dbReference type="eggNOG" id="COG4625">
    <property type="taxonomic scope" value="Bacteria"/>
</dbReference>
<keyword evidence="3" id="KW-0378">Hydrolase</keyword>
<reference evidence="3 4" key="1">
    <citation type="journal article" date="2014" name="Antonie Van Leeuwenhoek">
        <title>Hyphomonas beringensis sp. nov. and Hyphomonas chukchiensis sp. nov., isolated from surface seawater of the Bering Sea and Chukchi Sea.</title>
        <authorList>
            <person name="Li C."/>
            <person name="Lai Q."/>
            <person name="Li G."/>
            <person name="Dong C."/>
            <person name="Wang J."/>
            <person name="Liao Y."/>
            <person name="Shao Z."/>
        </authorList>
    </citation>
    <scope>NUCLEOTIDE SEQUENCE [LARGE SCALE GENOMIC DNA]</scope>
    <source>
        <strain evidence="3 4">PS728</strain>
    </source>
</reference>
<evidence type="ECO:0000313" key="3">
    <source>
        <dbReference type="EMBL" id="KCZ99772.1"/>
    </source>
</evidence>
<dbReference type="GO" id="GO:0016787">
    <property type="term" value="F:hydrolase activity"/>
    <property type="evidence" value="ECO:0007669"/>
    <property type="project" value="UniProtKB-KW"/>
</dbReference>
<protein>
    <submittedName>
        <fullName evidence="3">Deoxyuridine 5'-triphosphate nucleotidohydrolase Dut</fullName>
    </submittedName>
</protein>
<dbReference type="InterPro" id="IPR036709">
    <property type="entry name" value="Autotransporte_beta_dom_sf"/>
</dbReference>
<dbReference type="Gene3D" id="2.160.20.20">
    <property type="match status" value="1"/>
</dbReference>
<keyword evidence="1" id="KW-0732">Signal</keyword>
<dbReference type="Proteomes" id="UP000027100">
    <property type="component" value="Unassembled WGS sequence"/>
</dbReference>
<gene>
    <name evidence="3" type="ORF">HPO_05275</name>
</gene>
<dbReference type="eggNOG" id="COG3210">
    <property type="taxonomic scope" value="Bacteria"/>
</dbReference>
<dbReference type="SUPFAM" id="SSF103515">
    <property type="entry name" value="Autotransporter"/>
    <property type="match status" value="1"/>
</dbReference>
<dbReference type="PROSITE" id="PS51208">
    <property type="entry name" value="AUTOTRANSPORTER"/>
    <property type="match status" value="1"/>
</dbReference>
<dbReference type="EMBL" id="ARYM01000004">
    <property type="protein sequence ID" value="KCZ99772.1"/>
    <property type="molecule type" value="Genomic_DNA"/>
</dbReference>
<keyword evidence="4" id="KW-1185">Reference proteome</keyword>
<dbReference type="SUPFAM" id="SSF51126">
    <property type="entry name" value="Pectin lyase-like"/>
    <property type="match status" value="3"/>
</dbReference>
<dbReference type="InterPro" id="IPR012332">
    <property type="entry name" value="Autotransporter_pectin_lyase_C"/>
</dbReference>
<comment type="caution">
    <text evidence="3">The sequence shown here is derived from an EMBL/GenBank/DDBJ whole genome shotgun (WGS) entry which is preliminary data.</text>
</comment>
<proteinExistence type="predicted"/>
<accession>A0A062VBI9</accession>
<dbReference type="PANTHER" id="PTHR35037:SF3">
    <property type="entry name" value="C-TERMINAL REGION OF AIDA-LIKE PROTEIN"/>
    <property type="match status" value="1"/>
</dbReference>
<feature type="domain" description="Autotransporter" evidence="2">
    <location>
        <begin position="559"/>
        <end position="835"/>
    </location>
</feature>
<organism evidence="3 4">
    <name type="scientific">Hyphomonas polymorpha PS728</name>
    <dbReference type="NCBI Taxonomy" id="1280954"/>
    <lineage>
        <taxon>Bacteria</taxon>
        <taxon>Pseudomonadati</taxon>
        <taxon>Pseudomonadota</taxon>
        <taxon>Alphaproteobacteria</taxon>
        <taxon>Hyphomonadales</taxon>
        <taxon>Hyphomonadaceae</taxon>
        <taxon>Hyphomonas</taxon>
    </lineage>
</organism>
<dbReference type="NCBIfam" id="TIGR02601">
    <property type="entry name" value="autotrns_rpt"/>
    <property type="match status" value="4"/>
</dbReference>